<sequence>MAVKQFSFWQIADLRVEGVGMMHGGYTIVLSVKDVNTKDGKNIYISAIGKTNAAKVAGVGHVLFWCSIVNGIDNKKYILHRKENEKWAVGLDDFYIGDVVFLFLKINTLHHRYT</sequence>
<proteinExistence type="predicted"/>
<gene>
    <name evidence="1" type="ORF">C8D90_102222</name>
</gene>
<dbReference type="EMBL" id="QRAP01000002">
    <property type="protein sequence ID" value="RDK95741.1"/>
    <property type="molecule type" value="Genomic_DNA"/>
</dbReference>
<name>A0A370R1F1_9GAMM</name>
<dbReference type="AlphaFoldDB" id="A0A370R1F1"/>
<protein>
    <submittedName>
        <fullName evidence="1">Uncharacterized protein</fullName>
    </submittedName>
</protein>
<comment type="caution">
    <text evidence="1">The sequence shown here is derived from an EMBL/GenBank/DDBJ whole genome shotgun (WGS) entry which is preliminary data.</text>
</comment>
<dbReference type="RefSeq" id="WP_115457481.1">
    <property type="nucleotide sequence ID" value="NZ_QRAP01000002.1"/>
</dbReference>
<accession>A0A370R1F1</accession>
<evidence type="ECO:0000313" key="1">
    <source>
        <dbReference type="EMBL" id="RDK95741.1"/>
    </source>
</evidence>
<keyword evidence="2" id="KW-1185">Reference proteome</keyword>
<dbReference type="OrthoDB" id="6555652at2"/>
<evidence type="ECO:0000313" key="2">
    <source>
        <dbReference type="Proteomes" id="UP000254848"/>
    </source>
</evidence>
<reference evidence="1 2" key="1">
    <citation type="submission" date="2018-07" db="EMBL/GenBank/DDBJ databases">
        <title>Genomic Encyclopedia of Type Strains, Phase IV (KMG-IV): sequencing the most valuable type-strain genomes for metagenomic binning, comparative biology and taxonomic classification.</title>
        <authorList>
            <person name="Goeker M."/>
        </authorList>
    </citation>
    <scope>NUCLEOTIDE SEQUENCE [LARGE SCALE GENOMIC DNA]</scope>
    <source>
        <strain evidence="1 2">DSM 103736</strain>
    </source>
</reference>
<dbReference type="Proteomes" id="UP000254848">
    <property type="component" value="Unassembled WGS sequence"/>
</dbReference>
<organism evidence="1 2">
    <name type="scientific">Enterobacillus tribolii</name>
    <dbReference type="NCBI Taxonomy" id="1487935"/>
    <lineage>
        <taxon>Bacteria</taxon>
        <taxon>Pseudomonadati</taxon>
        <taxon>Pseudomonadota</taxon>
        <taxon>Gammaproteobacteria</taxon>
        <taxon>Enterobacterales</taxon>
        <taxon>Hafniaceae</taxon>
        <taxon>Enterobacillus</taxon>
    </lineage>
</organism>